<comment type="caution">
    <text evidence="2">The sequence shown here is derived from an EMBL/GenBank/DDBJ whole genome shotgun (WGS) entry which is preliminary data.</text>
</comment>
<name>A0A9N9ESM7_9GLOM</name>
<accession>A0A9N9ESM7</accession>
<reference evidence="2" key="1">
    <citation type="submission" date="2021-06" db="EMBL/GenBank/DDBJ databases">
        <authorList>
            <person name="Kallberg Y."/>
            <person name="Tangrot J."/>
            <person name="Rosling A."/>
        </authorList>
    </citation>
    <scope>NUCLEOTIDE SEQUENCE</scope>
    <source>
        <strain evidence="2">FL130A</strain>
    </source>
</reference>
<dbReference type="Proteomes" id="UP000789508">
    <property type="component" value="Unassembled WGS sequence"/>
</dbReference>
<organism evidence="2 3">
    <name type="scientific">Ambispora leptoticha</name>
    <dbReference type="NCBI Taxonomy" id="144679"/>
    <lineage>
        <taxon>Eukaryota</taxon>
        <taxon>Fungi</taxon>
        <taxon>Fungi incertae sedis</taxon>
        <taxon>Mucoromycota</taxon>
        <taxon>Glomeromycotina</taxon>
        <taxon>Glomeromycetes</taxon>
        <taxon>Archaeosporales</taxon>
        <taxon>Ambisporaceae</taxon>
        <taxon>Ambispora</taxon>
    </lineage>
</organism>
<dbReference type="EMBL" id="CAJVPS010014752">
    <property type="protein sequence ID" value="CAG8684077.1"/>
    <property type="molecule type" value="Genomic_DNA"/>
</dbReference>
<dbReference type="AlphaFoldDB" id="A0A9N9ESM7"/>
<feature type="compositionally biased region" description="Low complexity" evidence="1">
    <location>
        <begin position="23"/>
        <end position="39"/>
    </location>
</feature>
<proteinExistence type="predicted"/>
<protein>
    <submittedName>
        <fullName evidence="2">11809_t:CDS:1</fullName>
    </submittedName>
</protein>
<gene>
    <name evidence="2" type="ORF">ALEPTO_LOCUS10950</name>
</gene>
<dbReference type="SUPFAM" id="SSF81995">
    <property type="entry name" value="beta-sandwich domain of Sec23/24"/>
    <property type="match status" value="1"/>
</dbReference>
<sequence length="153" mass="17275">IASGTVSDTSEVEGEGSVDHSQMHQQQQQHSQQEQQQQPPQQPPPQSSPTLQQLQAQQQQQSPFPQQSQQISAAASQNKQPITKRSDEEDKERIITTSTFKVGEVINYFCPTSTIPPISPPTTSKSVNKLWLKLHVRYRWNIPTTSCNRPIKF</sequence>
<feature type="compositionally biased region" description="Basic and acidic residues" evidence="1">
    <location>
        <begin position="84"/>
        <end position="94"/>
    </location>
</feature>
<feature type="non-terminal residue" evidence="2">
    <location>
        <position position="153"/>
    </location>
</feature>
<evidence type="ECO:0000313" key="3">
    <source>
        <dbReference type="Proteomes" id="UP000789508"/>
    </source>
</evidence>
<feature type="region of interest" description="Disordered" evidence="1">
    <location>
        <begin position="1"/>
        <end position="94"/>
    </location>
</feature>
<feature type="compositionally biased region" description="Low complexity" evidence="1">
    <location>
        <begin position="48"/>
        <end position="77"/>
    </location>
</feature>
<evidence type="ECO:0000313" key="2">
    <source>
        <dbReference type="EMBL" id="CAG8684077.1"/>
    </source>
</evidence>
<evidence type="ECO:0000256" key="1">
    <source>
        <dbReference type="SAM" id="MobiDB-lite"/>
    </source>
</evidence>
<keyword evidence="3" id="KW-1185">Reference proteome</keyword>